<proteinExistence type="predicted"/>
<dbReference type="EMBL" id="QKTX01000024">
    <property type="protein sequence ID" value="PZV76684.1"/>
    <property type="molecule type" value="Genomic_DNA"/>
</dbReference>
<keyword evidence="1" id="KW-0472">Membrane</keyword>
<feature type="transmembrane region" description="Helical" evidence="1">
    <location>
        <begin position="360"/>
        <end position="380"/>
    </location>
</feature>
<dbReference type="OrthoDB" id="1092558at2"/>
<dbReference type="AlphaFoldDB" id="A0A326RJN0"/>
<feature type="transmembrane region" description="Helical" evidence="1">
    <location>
        <begin position="216"/>
        <end position="233"/>
    </location>
</feature>
<feature type="transmembrane region" description="Helical" evidence="1">
    <location>
        <begin position="12"/>
        <end position="29"/>
    </location>
</feature>
<feature type="transmembrane region" description="Helical" evidence="1">
    <location>
        <begin position="272"/>
        <end position="290"/>
    </location>
</feature>
<keyword evidence="3" id="KW-1185">Reference proteome</keyword>
<keyword evidence="1" id="KW-0812">Transmembrane</keyword>
<evidence type="ECO:0008006" key="4">
    <source>
        <dbReference type="Google" id="ProtNLM"/>
    </source>
</evidence>
<name>A0A326RJN0_9BACT</name>
<sequence>MSRLVGFFDRWKYDLLVLGMYFFTLAYMIKYYDVQSFDIKVHNFLLLDYLQEGYFPSPPGYYTAIFLLDLLIWYKYPLVLSALVILTASFWWKYRISFSMMETHLQIQQPFLFLLTASILFLSPIYIPSIDGSYWYLGKFTPTIWHNSTLIASFPFCLLLFRQTLRWFASPEKKYLWQILGLSLVIMLIKPSFMFCFIPAFPVFTLIHFAKEKSRWAGAIGTSLVLLLILYLEKRWIFDLDPMIEKMYAPEERSSVIINPLRVHLHYSKEPWFDAITSFSTTLIFLIFWGKNAFKFPFFSFSSILLIFALAVYLIFSETGFRELHGNFYWQIPIALFLHYLSMVIWVGRDFIEKGKKISIPFLLFGLMYLTQVGFGLAYWHRLFVGHALN</sequence>
<feature type="transmembrane region" description="Helical" evidence="1">
    <location>
        <begin position="72"/>
        <end position="92"/>
    </location>
</feature>
<feature type="transmembrane region" description="Helical" evidence="1">
    <location>
        <begin position="112"/>
        <end position="137"/>
    </location>
</feature>
<dbReference type="RefSeq" id="WP_111394973.1">
    <property type="nucleotide sequence ID" value="NZ_QKTX01000024.1"/>
</dbReference>
<feature type="transmembrane region" description="Helical" evidence="1">
    <location>
        <begin position="182"/>
        <end position="210"/>
    </location>
</feature>
<accession>A0A326RJN0</accession>
<feature type="transmembrane region" description="Helical" evidence="1">
    <location>
        <begin position="296"/>
        <end position="316"/>
    </location>
</feature>
<reference evidence="2 3" key="1">
    <citation type="submission" date="2018-06" db="EMBL/GenBank/DDBJ databases">
        <title>Genomic Encyclopedia of Archaeal and Bacterial Type Strains, Phase II (KMG-II): from individual species to whole genera.</title>
        <authorList>
            <person name="Goeker M."/>
        </authorList>
    </citation>
    <scope>NUCLEOTIDE SEQUENCE [LARGE SCALE GENOMIC DNA]</scope>
    <source>
        <strain evidence="2 3">T4</strain>
    </source>
</reference>
<evidence type="ECO:0000313" key="3">
    <source>
        <dbReference type="Proteomes" id="UP000248917"/>
    </source>
</evidence>
<feature type="transmembrane region" description="Helical" evidence="1">
    <location>
        <begin position="143"/>
        <end position="161"/>
    </location>
</feature>
<feature type="transmembrane region" description="Helical" evidence="1">
    <location>
        <begin position="328"/>
        <end position="348"/>
    </location>
</feature>
<evidence type="ECO:0000256" key="1">
    <source>
        <dbReference type="SAM" id="Phobius"/>
    </source>
</evidence>
<keyword evidence="1" id="KW-1133">Transmembrane helix</keyword>
<protein>
    <recommendedName>
        <fullName evidence="4">Mannosyltransferase PIG-V</fullName>
    </recommendedName>
</protein>
<comment type="caution">
    <text evidence="2">The sequence shown here is derived from an EMBL/GenBank/DDBJ whole genome shotgun (WGS) entry which is preliminary data.</text>
</comment>
<dbReference type="Proteomes" id="UP000248917">
    <property type="component" value="Unassembled WGS sequence"/>
</dbReference>
<organism evidence="2 3">
    <name type="scientific">Algoriphagus aquaeductus</name>
    <dbReference type="NCBI Taxonomy" id="475299"/>
    <lineage>
        <taxon>Bacteria</taxon>
        <taxon>Pseudomonadati</taxon>
        <taxon>Bacteroidota</taxon>
        <taxon>Cytophagia</taxon>
        <taxon>Cytophagales</taxon>
        <taxon>Cyclobacteriaceae</taxon>
        <taxon>Algoriphagus</taxon>
    </lineage>
</organism>
<evidence type="ECO:0000313" key="2">
    <source>
        <dbReference type="EMBL" id="PZV76684.1"/>
    </source>
</evidence>
<gene>
    <name evidence="2" type="ORF">CLV31_1249</name>
</gene>